<evidence type="ECO:0000256" key="4">
    <source>
        <dbReference type="ARBA" id="ARBA00022490"/>
    </source>
</evidence>
<keyword evidence="5" id="KW-0677">Repeat</keyword>
<evidence type="ECO:0000259" key="11">
    <source>
        <dbReference type="Pfam" id="PF16507"/>
    </source>
</evidence>
<evidence type="ECO:0000256" key="2">
    <source>
        <dbReference type="ARBA" id="ARBA00004496"/>
    </source>
</evidence>
<evidence type="ECO:0000259" key="12">
    <source>
        <dbReference type="Pfam" id="PF23096"/>
    </source>
</evidence>
<comment type="caution">
    <text evidence="13">The sequence shown here is derived from an EMBL/GenBank/DDBJ whole genome shotgun (WGS) entry which is preliminary data.</text>
</comment>
<dbReference type="InterPro" id="IPR016024">
    <property type="entry name" value="ARM-type_fold"/>
</dbReference>
<dbReference type="EMBL" id="JH711573">
    <property type="protein sequence ID" value="EIW86433.1"/>
    <property type="molecule type" value="Genomic_DNA"/>
</dbReference>
<dbReference type="GO" id="GO:0006281">
    <property type="term" value="P:DNA repair"/>
    <property type="evidence" value="ECO:0007669"/>
    <property type="project" value="UniProtKB-KW"/>
</dbReference>
<evidence type="ECO:0000256" key="1">
    <source>
        <dbReference type="ARBA" id="ARBA00004324"/>
    </source>
</evidence>
<evidence type="ECO:0000256" key="8">
    <source>
        <dbReference type="ARBA" id="ARBA00023242"/>
    </source>
</evidence>
<comment type="subcellular location">
    <subcellularLocation>
        <location evidence="2">Cytoplasm</location>
    </subcellularLocation>
    <subcellularLocation>
        <location evidence="1">Nucleus speckle</location>
    </subcellularLocation>
</comment>
<keyword evidence="4" id="KW-0963">Cytoplasm</keyword>
<keyword evidence="14" id="KW-1185">Reference proteome</keyword>
<name>A0A5M3N4W2_CONPW</name>
<dbReference type="GeneID" id="19211108"/>
<dbReference type="PANTHER" id="PTHR32170:SF3">
    <property type="entry name" value="PROTEASOME ACTIVATOR COMPLEX SUBUNIT 4"/>
    <property type="match status" value="1"/>
</dbReference>
<evidence type="ECO:0000256" key="7">
    <source>
        <dbReference type="ARBA" id="ARBA00023204"/>
    </source>
</evidence>
<comment type="similarity">
    <text evidence="3">Belongs to the BLM10 family.</text>
</comment>
<evidence type="ECO:0000313" key="13">
    <source>
        <dbReference type="EMBL" id="EIW86433.1"/>
    </source>
</evidence>
<dbReference type="SUPFAM" id="SSF48371">
    <property type="entry name" value="ARM repeat"/>
    <property type="match status" value="2"/>
</dbReference>
<proteinExistence type="inferred from homology"/>
<dbReference type="InterPro" id="IPR035309">
    <property type="entry name" value="PSME4"/>
</dbReference>
<gene>
    <name evidence="13" type="ORF">CONPUDRAFT_86405</name>
</gene>
<dbReference type="GO" id="GO:0010499">
    <property type="term" value="P:proteasomal ubiquitin-independent protein catabolic process"/>
    <property type="evidence" value="ECO:0007669"/>
    <property type="project" value="TreeGrafter"/>
</dbReference>
<keyword evidence="6" id="KW-0227">DNA damage</keyword>
<dbReference type="KEGG" id="cput:CONPUDRAFT_86405"/>
<dbReference type="InterPro" id="IPR021843">
    <property type="entry name" value="PSME4_C"/>
</dbReference>
<keyword evidence="7" id="KW-0234">DNA repair</keyword>
<evidence type="ECO:0008006" key="15">
    <source>
        <dbReference type="Google" id="ProtNLM"/>
    </source>
</evidence>
<feature type="domain" description="Proteasome activator Blm10 middle HEAT repeats region" evidence="11">
    <location>
        <begin position="436"/>
        <end position="936"/>
    </location>
</feature>
<dbReference type="GO" id="GO:0016504">
    <property type="term" value="F:peptidase activator activity"/>
    <property type="evidence" value="ECO:0007669"/>
    <property type="project" value="InterPro"/>
</dbReference>
<dbReference type="InterPro" id="IPR011989">
    <property type="entry name" value="ARM-like"/>
</dbReference>
<sequence>MAVPDISSLKLDDPGPNNALHDPAMPYDILHATDRYTAKLKAYAESLPYSIEPNSKMQQLLDFFLLRISQCLEARDYEPGLIQWDSMLSYWAMMKYPVPKDKRIRLVKLYYHVATTPGMSSQTMAVCADGLANLTRSKKKLSIEDMRLPWKPIFNILSKDLFLSRRQFEYSQLSWIMGYVASNSRRFFHPAAIDEMLNTFLPRINGTDLDSLLSSQYYLLTFLPLSHPQSYLPMLCRLWESLNSYLYDERMLQFLSRLSELHVDPTVSDPKKIEEIPDDEKSDDEERPKWNRDDLDDSAPWSGIYKDVGIFSEHEWHFIMCKCLASMEIPLKDAGSLTTGPSADTASSFEIKRLPKPAWRIPSLAKIIVYSMSQDGTPSPGSTAPTPVFTPAGSGTSTPALTAGSGVGEYLTIPLNRWGHSKGPTYLAGSKALDSLARLIASTEHFFHPTNSGGWTTDLTAFVKFIVYEFNKRWHEEQQQDCKTPMARRLTAHMKRELVKSLRTVMLLSMFSQDSSTVSNVQSALKSMSYMEPALILQPILERAIPSLEALVETHRTLAVIKALSAIAPAIVSRDVYYPGAKHLITILQLLIPGIDLNDPTKTLCTTSFLSEVAQYIAIGDISQAGDQTSRPESPATPQFDVTNGYMSLDGLEDLMLPELPRKEEDAILRETTGSFANWIESFIHRIIQLLENLPEEGANGNAGGASEVQVIDAVTGACSQICVHLSDALFNQVLDLIYDYASNNVRSNAVRAIHQLVECVANANPEKTLDRFFPMCVKNIRTEIEHGASSVRTTAAFSPIPSDATLHWNLAILRGSVYKCLLKYKDEFLSLFQLLRNKTYSKRGYSWSGKLLSSALITLTHTYPIENKFVNPDEWKSDEFQRNHHKYWGKMYRTEDLKMSWHVPCKEELDFALQLFKELIEPNLTILDELLESSNRLCFVTEAFAGIPTLCKEYVSAEALHSMAETSDIRNELPEMIASVESLSAGFCLTDPNDERYIYVRTLRHRFGSLLHNASVSLQKQGEENTVDAVQMLMSAIRTYLLDYGDSKDSYFVNSEQYSSELNVARLYAGQKVWPRPVLVRRARFYHSTRLYWNSVERLRGPLENTLIDDVVEWSLWHYPTDPFYDGLRSRALPVLYQALQPGTDDGRMKGALYTLQYASLDPTTATEYIQHILNCHHNEKTSVQNVVSTVAESSLESFLEPSFLVYDVENPSLDAALKELKRSLKLTSADVELTNRVCEQRIARIKAYNEAIESTRDLVLEVADDNKTHWRYAIYAIRVLRSLIRRDKPTSSSHLQLFMKMALDSNPSMYAHRGLMKMMRYIKHRTYSKSPGALTLADIDNPLKLQITVKPIHELTADILSSYRSKAVVKQLSPKQVYYDETPQGWLAWRTATVYTRPSVDLDTFAWEEGSQEAIQCTKDSVLHEDFWKKLSTHFSEENHESVVVQDHISLVKSIFQLLTDQPYELLKPIVEELLEDNDKNKQRAAAEFVAGLLNGSKHWRMEAQDQVWEWITPHLKKVLVPFMKSELLPIWTSFLDYIFYHKDPRRFQPIVDHVVTQFFNMDYNSQSSYDSVKVLALFRSFYSEAGWKFTDWSESVLERFWPEIHSEHEDVRAYVAELMAFTGRLKWAPAPSIPTAEAFVVESRTTPLDYDLMGIRGTYHSSRVHELAEKFNEWRDERIPGVRAFQSTYDRVGILVCRWLFQSIHDIQAVSTFDYILPLMPELFRFTEVNDNDELARRANVLLVRMCGVMPPHALVNPLLEAIFMAIQTSPSWKVRLKVLPILQVFYFRQLPVISEAKVVQILDVLCKCLDDEVVEVREMVGTTLSGILRLSPRRSVLTLKDRFVKLSQKSLIPPRTSATYSQAIRQRHAAIIGICALIDSYPYTIEKWMPELLTTVMLEHTHDPIPISTTIHKCASNFRKTHQDTWHEDSKRFTDDQLAALSTLLTGSSYSSNLMHIRKEGI</sequence>
<evidence type="ECO:0000256" key="6">
    <source>
        <dbReference type="ARBA" id="ARBA00022763"/>
    </source>
</evidence>
<dbReference type="OMA" id="GCQHNEK"/>
<dbReference type="RefSeq" id="XP_007763231.1">
    <property type="nucleotide sequence ID" value="XM_007765041.1"/>
</dbReference>
<evidence type="ECO:0000313" key="14">
    <source>
        <dbReference type="Proteomes" id="UP000053558"/>
    </source>
</evidence>
<reference evidence="14" key="1">
    <citation type="journal article" date="2012" name="Science">
        <title>The Paleozoic origin of enzymatic lignin decomposition reconstructed from 31 fungal genomes.</title>
        <authorList>
            <person name="Floudas D."/>
            <person name="Binder M."/>
            <person name="Riley R."/>
            <person name="Barry K."/>
            <person name="Blanchette R.A."/>
            <person name="Henrissat B."/>
            <person name="Martinez A.T."/>
            <person name="Otillar R."/>
            <person name="Spatafora J.W."/>
            <person name="Yadav J.S."/>
            <person name="Aerts A."/>
            <person name="Benoit I."/>
            <person name="Boyd A."/>
            <person name="Carlson A."/>
            <person name="Copeland A."/>
            <person name="Coutinho P.M."/>
            <person name="de Vries R.P."/>
            <person name="Ferreira P."/>
            <person name="Findley K."/>
            <person name="Foster B."/>
            <person name="Gaskell J."/>
            <person name="Glotzer D."/>
            <person name="Gorecki P."/>
            <person name="Heitman J."/>
            <person name="Hesse C."/>
            <person name="Hori C."/>
            <person name="Igarashi K."/>
            <person name="Jurgens J.A."/>
            <person name="Kallen N."/>
            <person name="Kersten P."/>
            <person name="Kohler A."/>
            <person name="Kuees U."/>
            <person name="Kumar T.K.A."/>
            <person name="Kuo A."/>
            <person name="LaButti K."/>
            <person name="Larrondo L.F."/>
            <person name="Lindquist E."/>
            <person name="Ling A."/>
            <person name="Lombard V."/>
            <person name="Lucas S."/>
            <person name="Lundell T."/>
            <person name="Martin R."/>
            <person name="McLaughlin D.J."/>
            <person name="Morgenstern I."/>
            <person name="Morin E."/>
            <person name="Murat C."/>
            <person name="Nagy L.G."/>
            <person name="Nolan M."/>
            <person name="Ohm R.A."/>
            <person name="Patyshakuliyeva A."/>
            <person name="Rokas A."/>
            <person name="Ruiz-Duenas F.J."/>
            <person name="Sabat G."/>
            <person name="Salamov A."/>
            <person name="Samejima M."/>
            <person name="Schmutz J."/>
            <person name="Slot J.C."/>
            <person name="St John F."/>
            <person name="Stenlid J."/>
            <person name="Sun H."/>
            <person name="Sun S."/>
            <person name="Syed K."/>
            <person name="Tsang A."/>
            <person name="Wiebenga A."/>
            <person name="Young D."/>
            <person name="Pisabarro A."/>
            <person name="Eastwood D.C."/>
            <person name="Martin F."/>
            <person name="Cullen D."/>
            <person name="Grigoriev I.V."/>
            <person name="Hibbett D.S."/>
        </authorList>
    </citation>
    <scope>NUCLEOTIDE SEQUENCE [LARGE SCALE GENOMIC DNA]</scope>
    <source>
        <strain evidence="14">RWD-64-598 SS2</strain>
    </source>
</reference>
<dbReference type="Pfam" id="PF16507">
    <property type="entry name" value="HEAT_PSME4_mid"/>
    <property type="match status" value="1"/>
</dbReference>
<evidence type="ECO:0000256" key="9">
    <source>
        <dbReference type="SAM" id="MobiDB-lite"/>
    </source>
</evidence>
<feature type="domain" description="Proteasome activator complex subunit 4-like HEAT repeat-like" evidence="12">
    <location>
        <begin position="1382"/>
        <end position="1560"/>
    </location>
</feature>
<protein>
    <recommendedName>
        <fullName evidence="15">ARM repeat-containing protein</fullName>
    </recommendedName>
</protein>
<accession>A0A5M3N4W2</accession>
<dbReference type="InterPro" id="IPR055455">
    <property type="entry name" value="HEAT_PSME4"/>
</dbReference>
<dbReference type="Proteomes" id="UP000053558">
    <property type="component" value="Unassembled WGS sequence"/>
</dbReference>
<feature type="domain" description="Proteasome activator complex subunit 4 C-terminal" evidence="10">
    <location>
        <begin position="1869"/>
        <end position="1954"/>
    </location>
</feature>
<dbReference type="Pfam" id="PF11919">
    <property type="entry name" value="PSME4_C"/>
    <property type="match status" value="1"/>
</dbReference>
<dbReference type="GO" id="GO:0005829">
    <property type="term" value="C:cytosol"/>
    <property type="evidence" value="ECO:0007669"/>
    <property type="project" value="TreeGrafter"/>
</dbReference>
<dbReference type="OrthoDB" id="17907at2759"/>
<dbReference type="Gene3D" id="1.25.10.10">
    <property type="entry name" value="Leucine-rich Repeat Variant"/>
    <property type="match status" value="1"/>
</dbReference>
<feature type="region of interest" description="Disordered" evidence="9">
    <location>
        <begin position="269"/>
        <end position="294"/>
    </location>
</feature>
<dbReference type="GO" id="GO:0016607">
    <property type="term" value="C:nuclear speck"/>
    <property type="evidence" value="ECO:0007669"/>
    <property type="project" value="UniProtKB-SubCell"/>
</dbReference>
<organism evidence="13 14">
    <name type="scientific">Coniophora puteana (strain RWD-64-598)</name>
    <name type="common">Brown rot fungus</name>
    <dbReference type="NCBI Taxonomy" id="741705"/>
    <lineage>
        <taxon>Eukaryota</taxon>
        <taxon>Fungi</taxon>
        <taxon>Dikarya</taxon>
        <taxon>Basidiomycota</taxon>
        <taxon>Agaricomycotina</taxon>
        <taxon>Agaricomycetes</taxon>
        <taxon>Agaricomycetidae</taxon>
        <taxon>Boletales</taxon>
        <taxon>Coniophorineae</taxon>
        <taxon>Coniophoraceae</taxon>
        <taxon>Coniophora</taxon>
    </lineage>
</organism>
<dbReference type="InterPro" id="IPR032430">
    <property type="entry name" value="Blm10_mid"/>
</dbReference>
<dbReference type="GO" id="GO:0070628">
    <property type="term" value="F:proteasome binding"/>
    <property type="evidence" value="ECO:0007669"/>
    <property type="project" value="InterPro"/>
</dbReference>
<dbReference type="Pfam" id="PF23096">
    <property type="entry name" value="HEAT_PSME4"/>
    <property type="match status" value="1"/>
</dbReference>
<evidence type="ECO:0000256" key="3">
    <source>
        <dbReference type="ARBA" id="ARBA00005739"/>
    </source>
</evidence>
<dbReference type="PANTHER" id="PTHR32170">
    <property type="entry name" value="PROTEASOME ACTIVATOR COMPLEX SUBUNIT 4"/>
    <property type="match status" value="1"/>
</dbReference>
<evidence type="ECO:0000259" key="10">
    <source>
        <dbReference type="Pfam" id="PF11919"/>
    </source>
</evidence>
<evidence type="ECO:0000256" key="5">
    <source>
        <dbReference type="ARBA" id="ARBA00022737"/>
    </source>
</evidence>
<keyword evidence="8" id="KW-0539">Nucleus</keyword>
<feature type="compositionally biased region" description="Basic and acidic residues" evidence="9">
    <location>
        <begin position="284"/>
        <end position="293"/>
    </location>
</feature>